<accession>G8LVL4</accession>
<evidence type="ECO:0000313" key="1">
    <source>
        <dbReference type="EMBL" id="AEV69650.1"/>
    </source>
</evidence>
<dbReference type="Gene3D" id="3.40.50.300">
    <property type="entry name" value="P-loop containing nucleotide triphosphate hydrolases"/>
    <property type="match status" value="1"/>
</dbReference>
<dbReference type="KEGG" id="ccl:Clocl_3123"/>
<dbReference type="HOGENOM" id="CLU_614949_0_0_9"/>
<dbReference type="Proteomes" id="UP000005435">
    <property type="component" value="Chromosome"/>
</dbReference>
<dbReference type="AlphaFoldDB" id="G8LVL4"/>
<keyword evidence="2" id="KW-1185">Reference proteome</keyword>
<dbReference type="InterPro" id="IPR027417">
    <property type="entry name" value="P-loop_NTPase"/>
</dbReference>
<dbReference type="EMBL" id="CP003065">
    <property type="protein sequence ID" value="AEV69650.1"/>
    <property type="molecule type" value="Genomic_DNA"/>
</dbReference>
<reference evidence="2" key="1">
    <citation type="submission" date="2011-12" db="EMBL/GenBank/DDBJ databases">
        <title>Complete sequence of Clostridium clariflavum DSM 19732.</title>
        <authorList>
            <consortium name="US DOE Joint Genome Institute"/>
            <person name="Lucas S."/>
            <person name="Han J."/>
            <person name="Lapidus A."/>
            <person name="Cheng J.-F."/>
            <person name="Goodwin L."/>
            <person name="Pitluck S."/>
            <person name="Peters L."/>
            <person name="Teshima H."/>
            <person name="Detter J.C."/>
            <person name="Han C."/>
            <person name="Tapia R."/>
            <person name="Land M."/>
            <person name="Hauser L."/>
            <person name="Kyrpides N."/>
            <person name="Ivanova N."/>
            <person name="Pagani I."/>
            <person name="Kitzmiller T."/>
            <person name="Lynd L."/>
            <person name="Izquierdo J."/>
            <person name="Woyke T."/>
        </authorList>
    </citation>
    <scope>NUCLEOTIDE SEQUENCE [LARGE SCALE GENOMIC DNA]</scope>
    <source>
        <strain evidence="2">DSM 19732 / NBRC 101661 / EBR45</strain>
    </source>
</reference>
<protein>
    <submittedName>
        <fullName evidence="1">CobQ/CobB/MinD/ParA nucleotide binding domain-containing protein</fullName>
    </submittedName>
</protein>
<evidence type="ECO:0000313" key="2">
    <source>
        <dbReference type="Proteomes" id="UP000005435"/>
    </source>
</evidence>
<dbReference type="SUPFAM" id="SSF52540">
    <property type="entry name" value="P-loop containing nucleoside triphosphate hydrolases"/>
    <property type="match status" value="1"/>
</dbReference>
<gene>
    <name evidence="1" type="ordered locus">Clocl_3123</name>
</gene>
<dbReference type="STRING" id="720554.Clocl_3123"/>
<dbReference type="OrthoDB" id="2663226at2"/>
<dbReference type="RefSeq" id="WP_014256193.1">
    <property type="nucleotide sequence ID" value="NC_016627.1"/>
</dbReference>
<reference evidence="1 2" key="2">
    <citation type="journal article" date="2012" name="Stand. Genomic Sci.">
        <title>Complete Genome Sequence of Clostridium clariflavum DSM 19732.</title>
        <authorList>
            <person name="Izquierdo J.A."/>
            <person name="Goodwin L."/>
            <person name="Davenport K.W."/>
            <person name="Teshima H."/>
            <person name="Bruce D."/>
            <person name="Detter C."/>
            <person name="Tapia R."/>
            <person name="Han S."/>
            <person name="Land M."/>
            <person name="Hauser L."/>
            <person name="Jeffries C.D."/>
            <person name="Han J."/>
            <person name="Pitluck S."/>
            <person name="Nolan M."/>
            <person name="Chen A."/>
            <person name="Huntemann M."/>
            <person name="Mavromatis K."/>
            <person name="Mikhailova N."/>
            <person name="Liolios K."/>
            <person name="Woyke T."/>
            <person name="Lynd L.R."/>
        </authorList>
    </citation>
    <scope>NUCLEOTIDE SEQUENCE [LARGE SCALE GENOMIC DNA]</scope>
    <source>
        <strain evidence="2">DSM 19732 / NBRC 101661 / EBR45</strain>
    </source>
</reference>
<name>G8LVL4_ACECE</name>
<proteinExistence type="predicted"/>
<organism evidence="1 2">
    <name type="scientific">Acetivibrio clariflavus (strain DSM 19732 / NBRC 101661 / EBR45)</name>
    <name type="common">Clostridium clariflavum</name>
    <dbReference type="NCBI Taxonomy" id="720554"/>
    <lineage>
        <taxon>Bacteria</taxon>
        <taxon>Bacillati</taxon>
        <taxon>Bacillota</taxon>
        <taxon>Clostridia</taxon>
        <taxon>Eubacteriales</taxon>
        <taxon>Oscillospiraceae</taxon>
        <taxon>Acetivibrio</taxon>
    </lineage>
</organism>
<dbReference type="eggNOG" id="ENOG5030HRW">
    <property type="taxonomic scope" value="Bacteria"/>
</dbReference>
<sequence length="445" mass="50214">MKLYLIAGTNSDSLKQALEKNNIDVIRCEASLSKALDFLSRNYLEYDTLLLTDQGVIEDYVNFKNLLEKSKQLINRRSNFRFITKDIQLEKIFNQVFENDLRFSVYFTDQIKIPVSLLVEFCLSSNTDSETEDTASVPVEDTVILKKSKSLFDKFKSGLKKDEDGQNRKLLSSTKDFEKTISVIRDLKRIVAITGHRGVGVTGTVANIASVASDSGLSVMVIDLDTVYRGINLFFSKFGDETEVNSELSYSLIRCLMNPESFDVNSCKINKNLSVIALGYSVSSKERIAEALQYKRVVSLISLLKHEYDLVLMDIPLEVFKTLPDLITQIDTIGLCVNNSLYSVINTVRGLEESILKDSLLFAAKSRVIISKYNESNRYKGKKFTPEFTCEILTHLSGISKGEYKGAGIIPYSKDYDLQTGGGDRISNTNRVYRDYCLEILKNLI</sequence>